<name>A0A6P8BGL1_PYRGI</name>
<evidence type="ECO:0000256" key="2">
    <source>
        <dbReference type="ARBA" id="ARBA00010892"/>
    </source>
</evidence>
<evidence type="ECO:0000256" key="3">
    <source>
        <dbReference type="ARBA" id="ARBA00022448"/>
    </source>
</evidence>
<dbReference type="Proteomes" id="UP000515153">
    <property type="component" value="Unplaced"/>
</dbReference>
<keyword evidence="4" id="KW-0533">Nickel</keyword>
<keyword evidence="3" id="KW-0813">Transport</keyword>
<dbReference type="GeneID" id="41956987"/>
<proteinExistence type="inferred from homology"/>
<feature type="transmembrane region" description="Helical" evidence="9">
    <location>
        <begin position="407"/>
        <end position="437"/>
    </location>
</feature>
<protein>
    <submittedName>
        <fullName evidence="11">Uncharacterized protein</fullName>
    </submittedName>
</protein>
<evidence type="ECO:0000256" key="4">
    <source>
        <dbReference type="ARBA" id="ARBA00022596"/>
    </source>
</evidence>
<evidence type="ECO:0000313" key="11">
    <source>
        <dbReference type="RefSeq" id="XP_030986272.1"/>
    </source>
</evidence>
<dbReference type="Pfam" id="PF03824">
    <property type="entry name" value="NicO"/>
    <property type="match status" value="2"/>
</dbReference>
<keyword evidence="7 9" id="KW-0472">Membrane</keyword>
<evidence type="ECO:0000256" key="7">
    <source>
        <dbReference type="ARBA" id="ARBA00023136"/>
    </source>
</evidence>
<evidence type="ECO:0000256" key="1">
    <source>
        <dbReference type="ARBA" id="ARBA00004127"/>
    </source>
</evidence>
<comment type="similarity">
    <text evidence="2">Belongs to the NiCoT transporter (TC 2.A.52) family.</text>
</comment>
<feature type="transmembrane region" description="Helical" evidence="9">
    <location>
        <begin position="171"/>
        <end position="199"/>
    </location>
</feature>
<sequence>MDLAECYERDRRRQSLPYSPALPVNRANMATTRHHRDRAPGSLIGERTPLLPPPGGWPEDANSNGLREYMRATALANARRPSNNRFLPKYPIRMIARAIPIPVWGITFLTILINIIVWAVVGTIVYFHPKLYPSIALSWILGLRHALDAPNVALINLVTRRLIANGQRPCTIGFWFSLGYSTIVIMTCIVVAATGGAFVKNFGNISQIGSLVGTSISTIYLAALCGTNIWVLYQVCYKLKAEVEGRVRRPPFDICIPRDIVEATGDGAILEELIDEEAYPTVFEDEENEPEAQLLVASQRLNYFERLDKCWKLRERFFKVSGKFYKMIDRPWKMFPTGMLFGLSFGTSAKIALLGLTSIQVAQANIWLILIYPALFAVGMCLVDSVESAVFMTLHTTRTFERNITSILNYSIVMTSVTIFASSFVCTFECLALARTIMKPQPGNAFWDGVTAIEDNFAILGGGICALIILMGVMTIFFYRSWGVYQTNRARLHARWADWTARRQLPENPPPGANQNPPLSVNPPSPPPSPLPTLPQYLPLPDAEETVNDQTHWLLKPLKFRLTMWQHRYQRSRIPPSPLDAASNEELYNHSNTQRMNNLTAEDFVEDERMRAWAKYKGWRIIKEYERRSREYDEYRLAHNIN</sequence>
<dbReference type="RefSeq" id="XP_030986272.1">
    <property type="nucleotide sequence ID" value="XM_031122075.1"/>
</dbReference>
<dbReference type="GO" id="GO:0012505">
    <property type="term" value="C:endomembrane system"/>
    <property type="evidence" value="ECO:0007669"/>
    <property type="project" value="UniProtKB-SubCell"/>
</dbReference>
<dbReference type="GO" id="GO:0015099">
    <property type="term" value="F:nickel cation transmembrane transporter activity"/>
    <property type="evidence" value="ECO:0007669"/>
    <property type="project" value="InterPro"/>
</dbReference>
<keyword evidence="10" id="KW-1185">Reference proteome</keyword>
<reference evidence="11" key="1">
    <citation type="journal article" date="2019" name="Mol. Biol. Evol.">
        <title>Blast fungal genomes show frequent chromosomal changes, gene gains and losses, and effector gene turnover.</title>
        <authorList>
            <person name="Gomez Luciano L.B."/>
            <person name="Jason Tsai I."/>
            <person name="Chuma I."/>
            <person name="Tosa Y."/>
            <person name="Chen Y.H."/>
            <person name="Li J.Y."/>
            <person name="Li M.Y."/>
            <person name="Jade Lu M.Y."/>
            <person name="Nakayashiki H."/>
            <person name="Li W.H."/>
        </authorList>
    </citation>
    <scope>NUCLEOTIDE SEQUENCE</scope>
    <source>
        <strain evidence="11">NI907</strain>
    </source>
</reference>
<keyword evidence="6 9" id="KW-1133">Transmembrane helix</keyword>
<dbReference type="PANTHER" id="PTHR31611:SF0">
    <property type="entry name" value="HIGH-AFFINITY NICKEL TRANSPORT PROTEIN NIC1"/>
    <property type="match status" value="1"/>
</dbReference>
<dbReference type="AlphaFoldDB" id="A0A6P8BGL1"/>
<dbReference type="PANTHER" id="PTHR31611">
    <property type="entry name" value="HIGH-AFFINITY NICKEL TRANSPORT PROTEIN NIC1"/>
    <property type="match status" value="1"/>
</dbReference>
<comment type="subcellular location">
    <subcellularLocation>
        <location evidence="1">Endomembrane system</location>
        <topology evidence="1">Multi-pass membrane protein</topology>
    </subcellularLocation>
</comment>
<feature type="transmembrane region" description="Helical" evidence="9">
    <location>
        <begin position="139"/>
        <end position="159"/>
    </location>
</feature>
<gene>
    <name evidence="11" type="ORF">PgNI_02004</name>
</gene>
<feature type="transmembrane region" description="Helical" evidence="9">
    <location>
        <begin position="366"/>
        <end position="386"/>
    </location>
</feature>
<evidence type="ECO:0000256" key="5">
    <source>
        <dbReference type="ARBA" id="ARBA00022692"/>
    </source>
</evidence>
<feature type="transmembrane region" description="Helical" evidence="9">
    <location>
        <begin position="103"/>
        <end position="127"/>
    </location>
</feature>
<feature type="transmembrane region" description="Helical" evidence="9">
    <location>
        <begin position="334"/>
        <end position="354"/>
    </location>
</feature>
<evidence type="ECO:0000256" key="9">
    <source>
        <dbReference type="SAM" id="Phobius"/>
    </source>
</evidence>
<reference evidence="11" key="2">
    <citation type="submission" date="2019-10" db="EMBL/GenBank/DDBJ databases">
        <authorList>
            <consortium name="NCBI Genome Project"/>
        </authorList>
    </citation>
    <scope>NUCLEOTIDE SEQUENCE</scope>
    <source>
        <strain evidence="11">NI907</strain>
    </source>
</reference>
<keyword evidence="5 9" id="KW-0812">Transmembrane</keyword>
<dbReference type="KEGG" id="pgri:PgNI_02004"/>
<dbReference type="InterPro" id="IPR011541">
    <property type="entry name" value="Ni/Co_transpt_high_affinity"/>
</dbReference>
<dbReference type="OrthoDB" id="5197598at2759"/>
<evidence type="ECO:0000313" key="10">
    <source>
        <dbReference type="Proteomes" id="UP000515153"/>
    </source>
</evidence>
<accession>A0A6P8BGL1</accession>
<feature type="region of interest" description="Disordered" evidence="8">
    <location>
        <begin position="503"/>
        <end position="538"/>
    </location>
</feature>
<evidence type="ECO:0000256" key="8">
    <source>
        <dbReference type="SAM" id="MobiDB-lite"/>
    </source>
</evidence>
<feature type="transmembrane region" description="Helical" evidence="9">
    <location>
        <begin position="457"/>
        <end position="479"/>
    </location>
</feature>
<reference evidence="11" key="3">
    <citation type="submission" date="2025-08" db="UniProtKB">
        <authorList>
            <consortium name="RefSeq"/>
        </authorList>
    </citation>
    <scope>IDENTIFICATION</scope>
    <source>
        <strain evidence="11">NI907</strain>
    </source>
</reference>
<evidence type="ECO:0000256" key="6">
    <source>
        <dbReference type="ARBA" id="ARBA00022989"/>
    </source>
</evidence>
<organism evidence="10 11">
    <name type="scientific">Pyricularia grisea</name>
    <name type="common">Crabgrass-specific blast fungus</name>
    <name type="synonym">Magnaporthe grisea</name>
    <dbReference type="NCBI Taxonomy" id="148305"/>
    <lineage>
        <taxon>Eukaryota</taxon>
        <taxon>Fungi</taxon>
        <taxon>Dikarya</taxon>
        <taxon>Ascomycota</taxon>
        <taxon>Pezizomycotina</taxon>
        <taxon>Sordariomycetes</taxon>
        <taxon>Sordariomycetidae</taxon>
        <taxon>Magnaporthales</taxon>
        <taxon>Pyriculariaceae</taxon>
        <taxon>Pyricularia</taxon>
    </lineage>
</organism>
<feature type="transmembrane region" description="Helical" evidence="9">
    <location>
        <begin position="211"/>
        <end position="233"/>
    </location>
</feature>
<feature type="compositionally biased region" description="Pro residues" evidence="8">
    <location>
        <begin position="520"/>
        <end position="533"/>
    </location>
</feature>
<dbReference type="GO" id="GO:0005886">
    <property type="term" value="C:plasma membrane"/>
    <property type="evidence" value="ECO:0007669"/>
    <property type="project" value="InterPro"/>
</dbReference>
<dbReference type="InterPro" id="IPR004688">
    <property type="entry name" value="Ni/Co_transpt"/>
</dbReference>